<protein>
    <recommendedName>
        <fullName evidence="3">Transposase</fullName>
    </recommendedName>
</protein>
<dbReference type="AlphaFoldDB" id="A0A846WPK1"/>
<comment type="caution">
    <text evidence="1">The sequence shown here is derived from an EMBL/GenBank/DDBJ whole genome shotgun (WGS) entry which is preliminary data.</text>
</comment>
<dbReference type="RefSeq" id="WP_020170994.1">
    <property type="nucleotide sequence ID" value="NZ_JAAXPC010000010.1"/>
</dbReference>
<dbReference type="Proteomes" id="UP000563898">
    <property type="component" value="Unassembled WGS sequence"/>
</dbReference>
<sequence>MNFPSDAQEGPAVFLDGIRATIEINSLTDLDSLIGALVDAHGLPVT</sequence>
<evidence type="ECO:0000313" key="1">
    <source>
        <dbReference type="EMBL" id="NKY03542.1"/>
    </source>
</evidence>
<organism evidence="1 2">
    <name type="scientific">Gordonia polyisoprenivorans</name>
    <dbReference type="NCBI Taxonomy" id="84595"/>
    <lineage>
        <taxon>Bacteria</taxon>
        <taxon>Bacillati</taxon>
        <taxon>Actinomycetota</taxon>
        <taxon>Actinomycetes</taxon>
        <taxon>Mycobacteriales</taxon>
        <taxon>Gordoniaceae</taxon>
        <taxon>Gordonia</taxon>
    </lineage>
</organism>
<evidence type="ECO:0000313" key="2">
    <source>
        <dbReference type="Proteomes" id="UP000563898"/>
    </source>
</evidence>
<proteinExistence type="predicted"/>
<reference evidence="1 2" key="1">
    <citation type="submission" date="2020-04" db="EMBL/GenBank/DDBJ databases">
        <title>MicrobeNet Type strains.</title>
        <authorList>
            <person name="Nicholson A.C."/>
        </authorList>
    </citation>
    <scope>NUCLEOTIDE SEQUENCE [LARGE SCALE GENOMIC DNA]</scope>
    <source>
        <strain evidence="1 2">ATCC BAA-14</strain>
    </source>
</reference>
<gene>
    <name evidence="1" type="ORF">HGA05_18380</name>
</gene>
<dbReference type="GeneID" id="90162244"/>
<accession>A0A846WPK1</accession>
<evidence type="ECO:0008006" key="3">
    <source>
        <dbReference type="Google" id="ProtNLM"/>
    </source>
</evidence>
<name>A0A846WPK1_9ACTN</name>
<dbReference type="EMBL" id="JAAXPC010000010">
    <property type="protein sequence ID" value="NKY03542.1"/>
    <property type="molecule type" value="Genomic_DNA"/>
</dbReference>